<dbReference type="RefSeq" id="WP_312880910.1">
    <property type="nucleotide sequence ID" value="NZ_JACHGI010000012.1"/>
</dbReference>
<reference evidence="2 3" key="1">
    <citation type="submission" date="2020-08" db="EMBL/GenBank/DDBJ databases">
        <title>Genomic Encyclopedia of Type Strains, Phase IV (KMG-IV): sequencing the most valuable type-strain genomes for metagenomic binning, comparative biology and taxonomic classification.</title>
        <authorList>
            <person name="Goeker M."/>
        </authorList>
    </citation>
    <scope>NUCLEOTIDE SEQUENCE [LARGE SCALE GENOMIC DNA]</scope>
    <source>
        <strain evidence="2 3">DSM 17454</strain>
    </source>
</reference>
<protein>
    <submittedName>
        <fullName evidence="2">Cytosine deaminase</fullName>
        <ecNumber evidence="2">3.5.4.1</ecNumber>
    </submittedName>
</protein>
<keyword evidence="2" id="KW-0378">Hydrolase</keyword>
<dbReference type="EC" id="3.5.4.1" evidence="2"/>
<dbReference type="PANTHER" id="PTHR32027">
    <property type="entry name" value="CYTOSINE DEAMINASE"/>
    <property type="match status" value="1"/>
</dbReference>
<dbReference type="Pfam" id="PF07969">
    <property type="entry name" value="Amidohydro_3"/>
    <property type="match status" value="1"/>
</dbReference>
<feature type="domain" description="Amidohydrolase 3" evidence="1">
    <location>
        <begin position="120"/>
        <end position="396"/>
    </location>
</feature>
<comment type="caution">
    <text evidence="2">The sequence shown here is derived from an EMBL/GenBank/DDBJ whole genome shotgun (WGS) entry which is preliminary data.</text>
</comment>
<dbReference type="GO" id="GO:0004131">
    <property type="term" value="F:cytosine deaminase activity"/>
    <property type="evidence" value="ECO:0007669"/>
    <property type="project" value="UniProtKB-EC"/>
</dbReference>
<proteinExistence type="predicted"/>
<dbReference type="CDD" id="cd01293">
    <property type="entry name" value="Bact_CD"/>
    <property type="match status" value="1"/>
</dbReference>
<dbReference type="AlphaFoldDB" id="A0A8E1WI27"/>
<dbReference type="InterPro" id="IPR052349">
    <property type="entry name" value="Metallo-hydrolase_Enzymes"/>
</dbReference>
<evidence type="ECO:0000259" key="1">
    <source>
        <dbReference type="Pfam" id="PF07969"/>
    </source>
</evidence>
<evidence type="ECO:0000313" key="2">
    <source>
        <dbReference type="EMBL" id="MBB6468813.1"/>
    </source>
</evidence>
<organism evidence="2 3">
    <name type="scientific">Aminobacter carboxidus</name>
    <dbReference type="NCBI Taxonomy" id="376165"/>
    <lineage>
        <taxon>Bacteria</taxon>
        <taxon>Pseudomonadati</taxon>
        <taxon>Pseudomonadota</taxon>
        <taxon>Alphaproteobacteria</taxon>
        <taxon>Hyphomicrobiales</taxon>
        <taxon>Phyllobacteriaceae</taxon>
        <taxon>Aminobacter</taxon>
    </lineage>
</organism>
<dbReference type="PANTHER" id="PTHR32027:SF9">
    <property type="entry name" value="BLL3847 PROTEIN"/>
    <property type="match status" value="1"/>
</dbReference>
<evidence type="ECO:0000313" key="3">
    <source>
        <dbReference type="Proteomes" id="UP000532373"/>
    </source>
</evidence>
<dbReference type="InterPro" id="IPR013108">
    <property type="entry name" value="Amidohydro_3"/>
</dbReference>
<dbReference type="Proteomes" id="UP000532373">
    <property type="component" value="Unassembled WGS sequence"/>
</dbReference>
<dbReference type="SUPFAM" id="SSF51338">
    <property type="entry name" value="Composite domain of metallo-dependent hydrolases"/>
    <property type="match status" value="1"/>
</dbReference>
<gene>
    <name evidence="2" type="ORF">HNQ96_004700</name>
</gene>
<dbReference type="Gene3D" id="2.30.40.10">
    <property type="entry name" value="Urease, subunit C, domain 1"/>
    <property type="match status" value="1"/>
</dbReference>
<accession>A0A8E1WI27</accession>
<dbReference type="InterPro" id="IPR032466">
    <property type="entry name" value="Metal_Hydrolase"/>
</dbReference>
<name>A0A8E1WI27_9HYPH</name>
<dbReference type="SUPFAM" id="SSF51556">
    <property type="entry name" value="Metallo-dependent hydrolases"/>
    <property type="match status" value="1"/>
</dbReference>
<sequence>MRDIPTASIADLTSGQSFALTGGAVIQADGSQAVSDIIVGVDGRFVAVGPGLDTRSCGACVDITGMLVSPGFLDAHQHLDKTGVLRFTPNPSGTLQGAREAFAKYARTAGPDDIRKRAMRTIKRCLSRGTTAIRSHVNVDKDAGFHGIETLAGVRHAVKDDITLQLVAFMTPHPGQDFDWLAENIESAVALADAVGGTPAVSEDPQRYLDMLFAAAVKAGKPVDLHLDEHLKADVHLLDAALDRVERFGMQGRTVFSHVSVLSALPRTEFQRIAERLLALDVGVVTLPAANLYLQGRDAEMLPPRGLTRVAELYRAGITIATASDNIQDPFVPTGSGDMLEIARWTLLAGHLRGDELAAAHRMITTAPARLMGLGKDYGLMAGARADFIVTDCIDTDTLVAGGPDRTFVFSKGRLVSQSATDTFGLKEVA</sequence>
<dbReference type="EMBL" id="JACHGI010000012">
    <property type="protein sequence ID" value="MBB6468813.1"/>
    <property type="molecule type" value="Genomic_DNA"/>
</dbReference>
<dbReference type="InterPro" id="IPR011059">
    <property type="entry name" value="Metal-dep_hydrolase_composite"/>
</dbReference>
<dbReference type="Gene3D" id="3.20.20.140">
    <property type="entry name" value="Metal-dependent hydrolases"/>
    <property type="match status" value="1"/>
</dbReference>